<protein>
    <submittedName>
        <fullName evidence="1">Uncharacterized protein</fullName>
    </submittedName>
</protein>
<gene>
    <name evidence="1" type="ORF">PsorP6_003056</name>
</gene>
<keyword evidence="2" id="KW-1185">Reference proteome</keyword>
<dbReference type="Proteomes" id="UP001163321">
    <property type="component" value="Chromosome 8"/>
</dbReference>
<evidence type="ECO:0000313" key="2">
    <source>
        <dbReference type="Proteomes" id="UP001163321"/>
    </source>
</evidence>
<evidence type="ECO:0000313" key="1">
    <source>
        <dbReference type="EMBL" id="KAI9907065.1"/>
    </source>
</evidence>
<name>A0ACC0VL32_9STRA</name>
<sequence length="59" mass="6942">MEIQRKLRRDQGCLQQSLHKAWQTDPHVHDKGLEPSTASKKQRWHYKNEEGTRDGTNDA</sequence>
<comment type="caution">
    <text evidence="1">The sequence shown here is derived from an EMBL/GenBank/DDBJ whole genome shotgun (WGS) entry which is preliminary data.</text>
</comment>
<dbReference type="EMBL" id="CM047587">
    <property type="protein sequence ID" value="KAI9907065.1"/>
    <property type="molecule type" value="Genomic_DNA"/>
</dbReference>
<accession>A0ACC0VL32</accession>
<reference evidence="1 2" key="1">
    <citation type="journal article" date="2022" name="bioRxiv">
        <title>The genome of the oomycete Peronosclerospora sorghi, a cosmopolitan pathogen of maize and sorghum, is inflated with dispersed pseudogenes.</title>
        <authorList>
            <person name="Fletcher K."/>
            <person name="Martin F."/>
            <person name="Isakeit T."/>
            <person name="Cavanaugh K."/>
            <person name="Magill C."/>
            <person name="Michelmore R."/>
        </authorList>
    </citation>
    <scope>NUCLEOTIDE SEQUENCE [LARGE SCALE GENOMIC DNA]</scope>
    <source>
        <strain evidence="1">P6</strain>
    </source>
</reference>
<proteinExistence type="predicted"/>
<organism evidence="1 2">
    <name type="scientific">Peronosclerospora sorghi</name>
    <dbReference type="NCBI Taxonomy" id="230839"/>
    <lineage>
        <taxon>Eukaryota</taxon>
        <taxon>Sar</taxon>
        <taxon>Stramenopiles</taxon>
        <taxon>Oomycota</taxon>
        <taxon>Peronosporomycetes</taxon>
        <taxon>Peronosporales</taxon>
        <taxon>Peronosporaceae</taxon>
        <taxon>Peronosclerospora</taxon>
    </lineage>
</organism>